<dbReference type="Proteomes" id="UP000262325">
    <property type="component" value="Unassembled WGS sequence"/>
</dbReference>
<protein>
    <recommendedName>
        <fullName evidence="9">Histidine--tRNA ligase</fullName>
        <ecNumber evidence="9">6.1.1.21</ecNumber>
    </recommendedName>
    <alternativeName>
        <fullName evidence="9">Histidyl-tRNA synthetase</fullName>
        <shortName evidence="9">HisRS</shortName>
    </alternativeName>
</protein>
<dbReference type="GO" id="GO:0006427">
    <property type="term" value="P:histidyl-tRNA aminoacylation"/>
    <property type="evidence" value="ECO:0007669"/>
    <property type="project" value="UniProtKB-UniRule"/>
</dbReference>
<comment type="subunit">
    <text evidence="2 9">Homodimer.</text>
</comment>
<gene>
    <name evidence="9" type="primary">hisS</name>
    <name evidence="12" type="ORF">DHM44_06495</name>
</gene>
<feature type="binding site" evidence="10">
    <location>
        <position position="125"/>
    </location>
    <ligand>
        <name>L-histidine</name>
        <dbReference type="ChEBI" id="CHEBI:57595"/>
    </ligand>
</feature>
<feature type="binding site" evidence="10">
    <location>
        <begin position="261"/>
        <end position="262"/>
    </location>
    <ligand>
        <name>L-histidine</name>
        <dbReference type="ChEBI" id="CHEBI:57595"/>
    </ligand>
</feature>
<dbReference type="EMBL" id="DPPF01000130">
    <property type="protein sequence ID" value="HCW93312.1"/>
    <property type="molecule type" value="Genomic_DNA"/>
</dbReference>
<dbReference type="SUPFAM" id="SSF55681">
    <property type="entry name" value="Class II aaRS and biotin synthetases"/>
    <property type="match status" value="1"/>
</dbReference>
<evidence type="ECO:0000256" key="8">
    <source>
        <dbReference type="ARBA" id="ARBA00047639"/>
    </source>
</evidence>
<dbReference type="AlphaFoldDB" id="A0A3D5QDS1"/>
<feature type="binding site" evidence="10">
    <location>
        <position position="111"/>
    </location>
    <ligand>
        <name>L-histidine</name>
        <dbReference type="ChEBI" id="CHEBI:57595"/>
    </ligand>
</feature>
<comment type="similarity">
    <text evidence="1 9">Belongs to the class-II aminoacyl-tRNA synthetase family.</text>
</comment>
<dbReference type="CDD" id="cd00773">
    <property type="entry name" value="HisRS-like_core"/>
    <property type="match status" value="1"/>
</dbReference>
<evidence type="ECO:0000256" key="1">
    <source>
        <dbReference type="ARBA" id="ARBA00008226"/>
    </source>
</evidence>
<dbReference type="SUPFAM" id="SSF52954">
    <property type="entry name" value="Class II aaRS ABD-related"/>
    <property type="match status" value="1"/>
</dbReference>
<keyword evidence="4 9" id="KW-0547">Nucleotide-binding</keyword>
<dbReference type="Pfam" id="PF03129">
    <property type="entry name" value="HGTP_anticodon"/>
    <property type="match status" value="1"/>
</dbReference>
<dbReference type="Gene3D" id="3.40.50.800">
    <property type="entry name" value="Anticodon-binding domain"/>
    <property type="match status" value="1"/>
</dbReference>
<evidence type="ECO:0000256" key="6">
    <source>
        <dbReference type="ARBA" id="ARBA00022917"/>
    </source>
</evidence>
<evidence type="ECO:0000259" key="11">
    <source>
        <dbReference type="PROSITE" id="PS50862"/>
    </source>
</evidence>
<keyword evidence="9" id="KW-0963">Cytoplasm</keyword>
<dbReference type="InterPro" id="IPR004154">
    <property type="entry name" value="Anticodon-bd"/>
</dbReference>
<keyword evidence="5 9" id="KW-0067">ATP-binding</keyword>
<reference evidence="12 13" key="1">
    <citation type="journal article" date="2018" name="Nat. Biotechnol.">
        <title>A standardized bacterial taxonomy based on genome phylogeny substantially revises the tree of life.</title>
        <authorList>
            <person name="Parks D.H."/>
            <person name="Chuvochina M."/>
            <person name="Waite D.W."/>
            <person name="Rinke C."/>
            <person name="Skarshewski A."/>
            <person name="Chaumeil P.A."/>
            <person name="Hugenholtz P."/>
        </authorList>
    </citation>
    <scope>NUCLEOTIDE SEQUENCE [LARGE SCALE GENOMIC DNA]</scope>
    <source>
        <strain evidence="12">UBA8672</strain>
    </source>
</reference>
<comment type="caution">
    <text evidence="12">The sequence shown here is derived from an EMBL/GenBank/DDBJ whole genome shotgun (WGS) entry which is preliminary data.</text>
</comment>
<dbReference type="PROSITE" id="PS50862">
    <property type="entry name" value="AA_TRNA_LIGASE_II"/>
    <property type="match status" value="1"/>
</dbReference>
<dbReference type="InterPro" id="IPR041715">
    <property type="entry name" value="HisRS-like_core"/>
</dbReference>
<evidence type="ECO:0000256" key="4">
    <source>
        <dbReference type="ARBA" id="ARBA00022741"/>
    </source>
</evidence>
<keyword evidence="6 9" id="KW-0648">Protein biosynthesis</keyword>
<accession>A0A3D5QDS1</accession>
<feature type="binding site" evidence="10">
    <location>
        <begin position="80"/>
        <end position="82"/>
    </location>
    <ligand>
        <name>L-histidine</name>
        <dbReference type="ChEBI" id="CHEBI:57595"/>
    </ligand>
</feature>
<dbReference type="PANTHER" id="PTHR43707:SF1">
    <property type="entry name" value="HISTIDINE--TRNA LIGASE, MITOCHONDRIAL-RELATED"/>
    <property type="match status" value="1"/>
</dbReference>
<dbReference type="Gene3D" id="3.30.930.10">
    <property type="entry name" value="Bira Bifunctional Protein, Domain 2"/>
    <property type="match status" value="1"/>
</dbReference>
<evidence type="ECO:0000256" key="5">
    <source>
        <dbReference type="ARBA" id="ARBA00022840"/>
    </source>
</evidence>
<dbReference type="Pfam" id="PF13393">
    <property type="entry name" value="tRNA-synt_His"/>
    <property type="match status" value="2"/>
</dbReference>
<dbReference type="EC" id="6.1.1.21" evidence="9"/>
<evidence type="ECO:0000313" key="12">
    <source>
        <dbReference type="EMBL" id="HCW93312.1"/>
    </source>
</evidence>
<dbReference type="HAMAP" id="MF_00127">
    <property type="entry name" value="His_tRNA_synth"/>
    <property type="match status" value="1"/>
</dbReference>
<dbReference type="NCBIfam" id="TIGR00442">
    <property type="entry name" value="hisS"/>
    <property type="match status" value="1"/>
</dbReference>
<dbReference type="CDD" id="cd00859">
    <property type="entry name" value="HisRS_anticodon"/>
    <property type="match status" value="1"/>
</dbReference>
<dbReference type="InterPro" id="IPR006195">
    <property type="entry name" value="aa-tRNA-synth_II"/>
</dbReference>
<keyword evidence="7 9" id="KW-0030">Aminoacyl-tRNA synthetase</keyword>
<dbReference type="InterPro" id="IPR036621">
    <property type="entry name" value="Anticodon-bd_dom_sf"/>
</dbReference>
<dbReference type="GO" id="GO:0004821">
    <property type="term" value="F:histidine-tRNA ligase activity"/>
    <property type="evidence" value="ECO:0007669"/>
    <property type="project" value="UniProtKB-UniRule"/>
</dbReference>
<comment type="catalytic activity">
    <reaction evidence="8 9">
        <text>tRNA(His) + L-histidine + ATP = L-histidyl-tRNA(His) + AMP + diphosphate + H(+)</text>
        <dbReference type="Rhea" id="RHEA:17313"/>
        <dbReference type="Rhea" id="RHEA-COMP:9665"/>
        <dbReference type="Rhea" id="RHEA-COMP:9689"/>
        <dbReference type="ChEBI" id="CHEBI:15378"/>
        <dbReference type="ChEBI" id="CHEBI:30616"/>
        <dbReference type="ChEBI" id="CHEBI:33019"/>
        <dbReference type="ChEBI" id="CHEBI:57595"/>
        <dbReference type="ChEBI" id="CHEBI:78442"/>
        <dbReference type="ChEBI" id="CHEBI:78527"/>
        <dbReference type="ChEBI" id="CHEBI:456215"/>
        <dbReference type="EC" id="6.1.1.21"/>
    </reaction>
</comment>
<comment type="subcellular location">
    <subcellularLocation>
        <location evidence="9">Cytoplasm</location>
    </subcellularLocation>
</comment>
<dbReference type="PIRSF" id="PIRSF001549">
    <property type="entry name" value="His-tRNA_synth"/>
    <property type="match status" value="1"/>
</dbReference>
<evidence type="ECO:0000256" key="7">
    <source>
        <dbReference type="ARBA" id="ARBA00023146"/>
    </source>
</evidence>
<evidence type="ECO:0000256" key="3">
    <source>
        <dbReference type="ARBA" id="ARBA00022598"/>
    </source>
</evidence>
<name>A0A3D5QDS1_FLESI</name>
<evidence type="ECO:0000256" key="10">
    <source>
        <dbReference type="PIRSR" id="PIRSR001549-1"/>
    </source>
</evidence>
<evidence type="ECO:0000256" key="2">
    <source>
        <dbReference type="ARBA" id="ARBA00011738"/>
    </source>
</evidence>
<dbReference type="InterPro" id="IPR015807">
    <property type="entry name" value="His-tRNA-ligase"/>
</dbReference>
<dbReference type="GO" id="GO:0005524">
    <property type="term" value="F:ATP binding"/>
    <property type="evidence" value="ECO:0007669"/>
    <property type="project" value="UniProtKB-UniRule"/>
</dbReference>
<feature type="domain" description="Aminoacyl-transfer RNA synthetases class-II family profile" evidence="11">
    <location>
        <begin position="1"/>
        <end position="333"/>
    </location>
</feature>
<dbReference type="GO" id="GO:0005737">
    <property type="term" value="C:cytoplasm"/>
    <property type="evidence" value="ECO:0007669"/>
    <property type="project" value="UniProtKB-SubCell"/>
</dbReference>
<keyword evidence="3 9" id="KW-0436">Ligase</keyword>
<evidence type="ECO:0000256" key="9">
    <source>
        <dbReference type="HAMAP-Rule" id="MF_00127"/>
    </source>
</evidence>
<feature type="binding site" evidence="10">
    <location>
        <position position="257"/>
    </location>
    <ligand>
        <name>L-histidine</name>
        <dbReference type="ChEBI" id="CHEBI:57595"/>
    </ligand>
</feature>
<dbReference type="PANTHER" id="PTHR43707">
    <property type="entry name" value="HISTIDYL-TRNA SYNTHETASE"/>
    <property type="match status" value="1"/>
</dbReference>
<dbReference type="InterPro" id="IPR004516">
    <property type="entry name" value="HisRS/HisZ"/>
</dbReference>
<sequence>MFRKIRGFRDIYGEEIGYWRKIEEVIYSLSESFGYSEYKMPVLEKAEVFDRGIGSTTDIVEKEMFAFEDRNGDLLALRPEGTAGVVRGVVENKLYAGSGVRKYYYYGPMFRRERPQKGRYRQFYQYGVEAFGSASPIVDAEVIQLLCTFFDKCGIGEFLRLEINSIGCPECRPGYKNKLIEYFSKYENELCEDCKRRLSTNPLRILDCKVPGCKKVASDAPVMIDYLCSECRKHFDSVKYYLEISDINYDVNPFMVRGLDYYVRTAFEMITDKFEANSTVGAGGRYDGLVKQLGGPDYPGIGFAVGIDRLANLIKEAGLTYEETLDIFLVMFPETVDAGLKLLKSLRDENWGVDMDFELGSMKSQMKKANRSQASYVVIVGEEELGKNAVTLKNMTDGEQQLVLLDELKNILSQKL</sequence>
<dbReference type="InterPro" id="IPR033656">
    <property type="entry name" value="HisRS_anticodon"/>
</dbReference>
<evidence type="ECO:0000313" key="13">
    <source>
        <dbReference type="Proteomes" id="UP000262325"/>
    </source>
</evidence>
<organism evidence="12 13">
    <name type="scientific">Flexistipes sinusarabici</name>
    <dbReference type="NCBI Taxonomy" id="2352"/>
    <lineage>
        <taxon>Bacteria</taxon>
        <taxon>Pseudomonadati</taxon>
        <taxon>Deferribacterota</taxon>
        <taxon>Deferribacteres</taxon>
        <taxon>Deferribacterales</taxon>
        <taxon>Flexistipitaceae</taxon>
        <taxon>Flexistipes</taxon>
    </lineage>
</organism>
<proteinExistence type="inferred from homology"/>
<feature type="binding site" evidence="10">
    <location>
        <position position="129"/>
    </location>
    <ligand>
        <name>L-histidine</name>
        <dbReference type="ChEBI" id="CHEBI:57595"/>
    </ligand>
</feature>
<dbReference type="InterPro" id="IPR045864">
    <property type="entry name" value="aa-tRNA-synth_II/BPL/LPL"/>
</dbReference>